<protein>
    <submittedName>
        <fullName evidence="3">DUF4097 domain-containing protein</fullName>
    </submittedName>
</protein>
<dbReference type="GeneID" id="61925535"/>
<keyword evidence="1" id="KW-0472">Membrane</keyword>
<dbReference type="PANTHER" id="PTHR34094:SF1">
    <property type="entry name" value="PROTEIN FAM185A"/>
    <property type="match status" value="1"/>
</dbReference>
<evidence type="ECO:0000313" key="3">
    <source>
        <dbReference type="EMBL" id="QJA02423.1"/>
    </source>
</evidence>
<dbReference type="InterPro" id="IPR025164">
    <property type="entry name" value="Toastrack_DUF4097"/>
</dbReference>
<evidence type="ECO:0000256" key="1">
    <source>
        <dbReference type="SAM" id="Phobius"/>
    </source>
</evidence>
<name>A0AAP9MDZ5_CLOIN</name>
<dbReference type="PANTHER" id="PTHR34094">
    <property type="match status" value="1"/>
</dbReference>
<dbReference type="EMBL" id="CP048838">
    <property type="protein sequence ID" value="QJA02423.1"/>
    <property type="molecule type" value="Genomic_DNA"/>
</dbReference>
<proteinExistence type="predicted"/>
<gene>
    <name evidence="3" type="ORF">G4D54_08320</name>
</gene>
<feature type="transmembrane region" description="Helical" evidence="1">
    <location>
        <begin position="12"/>
        <end position="31"/>
    </location>
</feature>
<reference evidence="3 4" key="1">
    <citation type="submission" date="2020-02" db="EMBL/GenBank/DDBJ databases">
        <authorList>
            <person name="Kociolek L.K."/>
            <person name="Ozer E.A."/>
        </authorList>
    </citation>
    <scope>NUCLEOTIDE SEQUENCE [LARGE SCALE GENOMIC DNA]</scope>
    <source>
        <strain evidence="3 4">ATCC 14501</strain>
    </source>
</reference>
<dbReference type="Pfam" id="PF13349">
    <property type="entry name" value="DUF4097"/>
    <property type="match status" value="1"/>
</dbReference>
<dbReference type="Gene3D" id="2.160.20.120">
    <property type="match status" value="1"/>
</dbReference>
<dbReference type="AlphaFoldDB" id="A0AAP9MDZ5"/>
<evidence type="ECO:0000259" key="2">
    <source>
        <dbReference type="Pfam" id="PF13349"/>
    </source>
</evidence>
<feature type="domain" description="DUF4097" evidence="2">
    <location>
        <begin position="61"/>
        <end position="234"/>
    </location>
</feature>
<dbReference type="Proteomes" id="UP000503330">
    <property type="component" value="Chromosome"/>
</dbReference>
<evidence type="ECO:0000313" key="4">
    <source>
        <dbReference type="Proteomes" id="UP000503330"/>
    </source>
</evidence>
<accession>A0AAP9MDZ5</accession>
<keyword evidence="1" id="KW-1133">Transmembrane helix</keyword>
<keyword evidence="1" id="KW-0812">Transmembrane</keyword>
<organism evidence="3 4">
    <name type="scientific">Clostridium innocuum</name>
    <dbReference type="NCBI Taxonomy" id="1522"/>
    <lineage>
        <taxon>Bacteria</taxon>
        <taxon>Bacillati</taxon>
        <taxon>Bacillota</taxon>
        <taxon>Clostridia</taxon>
        <taxon>Eubacteriales</taxon>
        <taxon>Clostridiaceae</taxon>
        <taxon>Clostridium</taxon>
    </lineage>
</organism>
<sequence>MKYNKEQLLKAIPVLCILLGVLLIGGGFAMADFKMENMRTVEQKPFIKKEKTFSADNLAYIQIDTHYSEINILPSEDSEIHVQYEENEDYPIRATADSSVLRLKRESPTFQFRWFDFQQDIMVPITLKLPKKLLSKLEVDTSYGNVTVHDLSFQDITISNAHGNVNLAKLQTEALTLDVPYGSLLLDDTSCQQMLQIESEHGDLITKKLQAKQAMITSAYTDISMDDTVIAQDFQLFHEHAPINLGNLKAHALRIESAYGDIRSTRLEIAEKAIFSTEHSDITLQKLSAKELHMETAYGDTVLSEADAGSIFTEGEHGSFTAAVKGSIEDFSILSEAEHGENTLPTKYENKTGRKLQINLAYGDINVRFQK</sequence>
<dbReference type="RefSeq" id="WP_002608497.1">
    <property type="nucleotide sequence ID" value="NZ_BAAACC010000019.1"/>
</dbReference>